<name>A0A9D0ZIX2_9FIRM</name>
<dbReference type="SUPFAM" id="SSF53795">
    <property type="entry name" value="PEP carboxykinase-like"/>
    <property type="match status" value="1"/>
</dbReference>
<protein>
    <recommendedName>
        <fullName evidence="3">SynChlorMet cassette protein ScmC</fullName>
    </recommendedName>
</protein>
<dbReference type="Gene3D" id="3.40.50.300">
    <property type="entry name" value="P-loop containing nucleotide triphosphate hydrolases"/>
    <property type="match status" value="1"/>
</dbReference>
<dbReference type="InterPro" id="IPR027417">
    <property type="entry name" value="P-loop_NTPase"/>
</dbReference>
<gene>
    <name evidence="1" type="ORF">IAD32_07450</name>
</gene>
<reference evidence="1" key="2">
    <citation type="journal article" date="2021" name="PeerJ">
        <title>Extensive microbial diversity within the chicken gut microbiome revealed by metagenomics and culture.</title>
        <authorList>
            <person name="Gilroy R."/>
            <person name="Ravi A."/>
            <person name="Getino M."/>
            <person name="Pursley I."/>
            <person name="Horton D.L."/>
            <person name="Alikhan N.F."/>
            <person name="Baker D."/>
            <person name="Gharbi K."/>
            <person name="Hall N."/>
            <person name="Watson M."/>
            <person name="Adriaenssens E.M."/>
            <person name="Foster-Nyarko E."/>
            <person name="Jarju S."/>
            <person name="Secka A."/>
            <person name="Antonio M."/>
            <person name="Oren A."/>
            <person name="Chaudhuri R.R."/>
            <person name="La Ragione R."/>
            <person name="Hildebrand F."/>
            <person name="Pallen M.J."/>
        </authorList>
    </citation>
    <scope>NUCLEOTIDE SEQUENCE</scope>
    <source>
        <strain evidence="1">ChiSjej1B19-3389</strain>
    </source>
</reference>
<sequence>MPVYNIAGLHVFMEPKGALLQTRAKKYLARGRLTKEQCDIIIDEHSPGFAVWQEKYKVYSYAANEYAWFGYRFYSALPGYGGFFLHASAIALDGAAYLFSADSGTGKSTHTGLWMDCFGQERAQILNDDKPAVLYKSGTFYAFGTPFSGKNDLNTNIGAPVKALCFLERAQDNHIERIDGKQAINRIFTQMIHSADRENMETMLSLLDIFLHKTPVYVLHCNISRQAVLTAYNAMRADEENDKLQQTIAKL</sequence>
<proteinExistence type="predicted"/>
<reference evidence="1" key="1">
    <citation type="submission" date="2020-10" db="EMBL/GenBank/DDBJ databases">
        <authorList>
            <person name="Gilroy R."/>
        </authorList>
    </citation>
    <scope>NUCLEOTIDE SEQUENCE</scope>
    <source>
        <strain evidence="1">ChiSjej1B19-3389</strain>
    </source>
</reference>
<evidence type="ECO:0008006" key="3">
    <source>
        <dbReference type="Google" id="ProtNLM"/>
    </source>
</evidence>
<dbReference type="Proteomes" id="UP000886787">
    <property type="component" value="Unassembled WGS sequence"/>
</dbReference>
<accession>A0A9D0ZIX2</accession>
<dbReference type="AlphaFoldDB" id="A0A9D0ZIX2"/>
<organism evidence="1 2">
    <name type="scientific">Candidatus Scatavimonas merdigallinarum</name>
    <dbReference type="NCBI Taxonomy" id="2840914"/>
    <lineage>
        <taxon>Bacteria</taxon>
        <taxon>Bacillati</taxon>
        <taxon>Bacillota</taxon>
        <taxon>Clostridia</taxon>
        <taxon>Eubacteriales</taxon>
        <taxon>Oscillospiraceae</taxon>
        <taxon>Oscillospiraceae incertae sedis</taxon>
        <taxon>Candidatus Scatavimonas</taxon>
    </lineage>
</organism>
<evidence type="ECO:0000313" key="1">
    <source>
        <dbReference type="EMBL" id="HIQ81099.1"/>
    </source>
</evidence>
<dbReference type="EMBL" id="DVFW01000038">
    <property type="protein sequence ID" value="HIQ81099.1"/>
    <property type="molecule type" value="Genomic_DNA"/>
</dbReference>
<comment type="caution">
    <text evidence="1">The sequence shown here is derived from an EMBL/GenBank/DDBJ whole genome shotgun (WGS) entry which is preliminary data.</text>
</comment>
<evidence type="ECO:0000313" key="2">
    <source>
        <dbReference type="Proteomes" id="UP000886787"/>
    </source>
</evidence>